<dbReference type="InterPro" id="IPR029066">
    <property type="entry name" value="PLP-binding_barrel"/>
</dbReference>
<dbReference type="Pfam" id="PF14031">
    <property type="entry name" value="D-ser_dehydrat"/>
    <property type="match status" value="1"/>
</dbReference>
<feature type="domain" description="D-serine dehydratase-like" evidence="3">
    <location>
        <begin position="257"/>
        <end position="369"/>
    </location>
</feature>
<dbReference type="RefSeq" id="WP_102647353.1">
    <property type="nucleotide sequence ID" value="NZ_PNYA01000020.1"/>
</dbReference>
<proteinExistence type="inferred from homology"/>
<dbReference type="EMBL" id="PNYA01000020">
    <property type="protein sequence ID" value="PMS17234.1"/>
    <property type="molecule type" value="Genomic_DNA"/>
</dbReference>
<dbReference type="Gene3D" id="2.40.37.20">
    <property type="entry name" value="D-serine dehydratase-like domain"/>
    <property type="match status" value="1"/>
</dbReference>
<dbReference type="InterPro" id="IPR026956">
    <property type="entry name" value="D-ser_dehydrat-like_dom"/>
</dbReference>
<dbReference type="OrthoDB" id="9772497at2"/>
<dbReference type="Proteomes" id="UP000235616">
    <property type="component" value="Unassembled WGS sequence"/>
</dbReference>
<dbReference type="GO" id="GO:0036088">
    <property type="term" value="P:D-serine catabolic process"/>
    <property type="evidence" value="ECO:0007669"/>
    <property type="project" value="TreeGrafter"/>
</dbReference>
<protein>
    <submittedName>
        <fullName evidence="4">Alanine racemase</fullName>
    </submittedName>
</protein>
<evidence type="ECO:0000256" key="1">
    <source>
        <dbReference type="ARBA" id="ARBA00005323"/>
    </source>
</evidence>
<sequence>MTASALDTLDTPAAVLDIDRMERNIAAMQARIDAHGVRFRPHVKTSKCLEVIGAQLRAGAHGVTVSTLKEAEACFEAGIDDILYAVGIAPAKLARAMALKRRGCRLKLVVDNLAAADAIVAACRAEEDRFEVWLEVDTDGHRSGIAPDSDTLLAVGRALRDGAIPIGGVMAHAGSSYELHTEAALRALAEQERAGCALAARRLREAGIDCPGVSVGSTPTALAAARLDGVTEVRAGVYVFFDLVMHNVGVCALDDLALSVLTTVIGHQPDKGWIIVDAGWMALSRDRGTSKQSRDFQYGLPCTVDGTPIDGYLLVSANQEHGIMAAAGDAVPCNPADVVARFPLGTKLRILPNHACATGAQFAEYHAVRADGALAVWHRFRGW</sequence>
<reference evidence="4 5" key="1">
    <citation type="submission" date="2018-01" db="EMBL/GenBank/DDBJ databases">
        <title>Whole genome analyses suggest that Burkholderia sensu lato contains two further novel genera in the rhizoxinica-symbiotica group Mycetohabitans gen. nov., and Trinickia gen. nov.: implications for the evolution of diazotrophy and nodulation in the Burkholderiaceae.</title>
        <authorList>
            <person name="Estrada-de los Santos P."/>
            <person name="Palmer M."/>
            <person name="Chavez-Ramirez B."/>
            <person name="Beukes C."/>
            <person name="Steenkamp E.T."/>
            <person name="Hirsch A.M."/>
            <person name="Manyaka P."/>
            <person name="Maluk M."/>
            <person name="Lafos M."/>
            <person name="Crook M."/>
            <person name="Gross E."/>
            <person name="Simon M.F."/>
            <person name="Bueno dos Reis Junior F."/>
            <person name="Poole P.S."/>
            <person name="Venter S.N."/>
            <person name="James E.K."/>
        </authorList>
    </citation>
    <scope>NUCLEOTIDE SEQUENCE [LARGE SCALE GENOMIC DNA]</scope>
    <source>
        <strain evidence="4 5">GIMN1.004</strain>
    </source>
</reference>
<dbReference type="InterPro" id="IPR051466">
    <property type="entry name" value="D-amino_acid_metab_enzyme"/>
</dbReference>
<evidence type="ECO:0000256" key="2">
    <source>
        <dbReference type="ARBA" id="ARBA00023239"/>
    </source>
</evidence>
<dbReference type="PANTHER" id="PTHR28004:SF2">
    <property type="entry name" value="D-SERINE DEHYDRATASE"/>
    <property type="match status" value="1"/>
</dbReference>
<dbReference type="InterPro" id="IPR042208">
    <property type="entry name" value="D-ser_dehydrat-like_sf"/>
</dbReference>
<dbReference type="PANTHER" id="PTHR28004">
    <property type="entry name" value="ZGC:162816-RELATED"/>
    <property type="match status" value="1"/>
</dbReference>
<dbReference type="GO" id="GO:0008721">
    <property type="term" value="F:D-serine ammonia-lyase activity"/>
    <property type="evidence" value="ECO:0007669"/>
    <property type="project" value="TreeGrafter"/>
</dbReference>
<name>A0A2N7VJ97_9BURK</name>
<accession>A0A2N7VJ97</accession>
<organism evidence="4 5">
    <name type="scientific">Trinickia dabaoshanensis</name>
    <dbReference type="NCBI Taxonomy" id="564714"/>
    <lineage>
        <taxon>Bacteria</taxon>
        <taxon>Pseudomonadati</taxon>
        <taxon>Pseudomonadota</taxon>
        <taxon>Betaproteobacteria</taxon>
        <taxon>Burkholderiales</taxon>
        <taxon>Burkholderiaceae</taxon>
        <taxon>Trinickia</taxon>
    </lineage>
</organism>
<dbReference type="SMART" id="SM01119">
    <property type="entry name" value="D-ser_dehydrat"/>
    <property type="match status" value="1"/>
</dbReference>
<dbReference type="Pfam" id="PF01168">
    <property type="entry name" value="Ala_racemase_N"/>
    <property type="match status" value="1"/>
</dbReference>
<evidence type="ECO:0000313" key="5">
    <source>
        <dbReference type="Proteomes" id="UP000235616"/>
    </source>
</evidence>
<evidence type="ECO:0000313" key="4">
    <source>
        <dbReference type="EMBL" id="PMS17234.1"/>
    </source>
</evidence>
<dbReference type="SUPFAM" id="SSF51419">
    <property type="entry name" value="PLP-binding barrel"/>
    <property type="match status" value="1"/>
</dbReference>
<comment type="caution">
    <text evidence="4">The sequence shown here is derived from an EMBL/GenBank/DDBJ whole genome shotgun (WGS) entry which is preliminary data.</text>
</comment>
<dbReference type="InterPro" id="IPR001608">
    <property type="entry name" value="Ala_racemase_N"/>
</dbReference>
<keyword evidence="5" id="KW-1185">Reference proteome</keyword>
<keyword evidence="2" id="KW-0456">Lyase</keyword>
<evidence type="ECO:0000259" key="3">
    <source>
        <dbReference type="SMART" id="SM01119"/>
    </source>
</evidence>
<dbReference type="Gene3D" id="3.20.20.10">
    <property type="entry name" value="Alanine racemase"/>
    <property type="match status" value="1"/>
</dbReference>
<dbReference type="AlphaFoldDB" id="A0A2N7VJ97"/>
<gene>
    <name evidence="4" type="ORF">C0Z18_20970</name>
</gene>
<comment type="similarity">
    <text evidence="1">Belongs to the DSD1 family.</text>
</comment>